<gene>
    <name evidence="2" type="ORF">A3D51_01140</name>
</gene>
<dbReference type="PANTHER" id="PTHR43581:SF2">
    <property type="entry name" value="EXCINUCLEASE ATPASE SUBUNIT"/>
    <property type="match status" value="1"/>
</dbReference>
<dbReference type="AlphaFoldDB" id="A0A1G2S9A3"/>
<dbReference type="InterPro" id="IPR027417">
    <property type="entry name" value="P-loop_NTPase"/>
</dbReference>
<evidence type="ECO:0000313" key="2">
    <source>
        <dbReference type="EMBL" id="OHA81192.1"/>
    </source>
</evidence>
<dbReference type="Pfam" id="PF13304">
    <property type="entry name" value="AAA_21"/>
    <property type="match status" value="1"/>
</dbReference>
<dbReference type="InterPro" id="IPR003593">
    <property type="entry name" value="AAA+_ATPase"/>
</dbReference>
<dbReference type="Gene3D" id="3.40.50.300">
    <property type="entry name" value="P-loop containing nucleotide triphosphate hydrolases"/>
    <property type="match status" value="2"/>
</dbReference>
<reference evidence="2 3" key="1">
    <citation type="journal article" date="2016" name="Nat. Commun.">
        <title>Thousands of microbial genomes shed light on interconnected biogeochemical processes in an aquifer system.</title>
        <authorList>
            <person name="Anantharaman K."/>
            <person name="Brown C.T."/>
            <person name="Hug L.A."/>
            <person name="Sharon I."/>
            <person name="Castelle C.J."/>
            <person name="Probst A.J."/>
            <person name="Thomas B.C."/>
            <person name="Singh A."/>
            <person name="Wilkins M.J."/>
            <person name="Karaoz U."/>
            <person name="Brodie E.L."/>
            <person name="Williams K.H."/>
            <person name="Hubbard S.S."/>
            <person name="Banfield J.F."/>
        </authorList>
    </citation>
    <scope>NUCLEOTIDE SEQUENCE [LARGE SCALE GENOMIC DNA]</scope>
</reference>
<dbReference type="SUPFAM" id="SSF52540">
    <property type="entry name" value="P-loop containing nucleoside triphosphate hydrolases"/>
    <property type="match status" value="1"/>
</dbReference>
<dbReference type="InterPro" id="IPR051396">
    <property type="entry name" value="Bact_Antivir_Def_Nuclease"/>
</dbReference>
<evidence type="ECO:0000313" key="3">
    <source>
        <dbReference type="Proteomes" id="UP000179118"/>
    </source>
</evidence>
<evidence type="ECO:0000259" key="1">
    <source>
        <dbReference type="SMART" id="SM00382"/>
    </source>
</evidence>
<feature type="domain" description="AAA+ ATPase" evidence="1">
    <location>
        <begin position="22"/>
        <end position="316"/>
    </location>
</feature>
<dbReference type="CDD" id="cd00267">
    <property type="entry name" value="ABC_ATPase"/>
    <property type="match status" value="1"/>
</dbReference>
<dbReference type="SMART" id="SM00382">
    <property type="entry name" value="AAA"/>
    <property type="match status" value="1"/>
</dbReference>
<comment type="caution">
    <text evidence="2">The sequence shown here is derived from an EMBL/GenBank/DDBJ whole genome shotgun (WGS) entry which is preliminary data.</text>
</comment>
<protein>
    <recommendedName>
        <fullName evidence="1">AAA+ ATPase domain-containing protein</fullName>
    </recommendedName>
</protein>
<proteinExistence type="predicted"/>
<sequence>MSLLSFRVENRRSVRLAEVSSVPPVMIIAGPNGVGKSTILYAIKDGAGLFNPNTKILYQGPNRVMRKTNVHRSWLTGAYKSFQDLLSGTDVSGYDGLSFGDTSRRPENVDEAGSTIKHTLGKIENRHQNAVTTTVQRLKSAGKENLSLGSLLDIYEPLKKLTEFLLPHLQFSRIDFSNESNIKCLFQRTQNGSMIEVDIDDLSSGEKAVIVLFLPLLEDQIEARLKSLSKIGEDPISTPPEEDTKSIVVLIDEPELHLHPDLQAKILTYMRTITRETQSQFVVTTHSPTILDQAFDNELFVMSESVGEIVENQLSRVSTNTERLEALKQLAGSAYFLTTGRVLVCIEGEPDVDPEKPTDARLLGILYPRATAVTLIPTKGRSTVISTVQRLQEHILEETFHISVRGIVDADQSGEKVSGVEILPVSMIENLLLDSESIFEHLHLVGVTSFADVASVEIELRAIAQSLREKEIDLRLRRKLKPKMIRIGGATVKEVKEKHAEAMVELGKMLPDETTLAALVAETTKTVDDIISNGTELEYFRGKAILEKFHQLYLASNSLSYNYLCIDVARRVATKGVVAKKLDPIFDRIMSS</sequence>
<dbReference type="EMBL" id="MHUT01000010">
    <property type="protein sequence ID" value="OHA81192.1"/>
    <property type="molecule type" value="Genomic_DNA"/>
</dbReference>
<dbReference type="InterPro" id="IPR003959">
    <property type="entry name" value="ATPase_AAA_core"/>
</dbReference>
<accession>A0A1G2S9A3</accession>
<dbReference type="GO" id="GO:0016887">
    <property type="term" value="F:ATP hydrolysis activity"/>
    <property type="evidence" value="ECO:0007669"/>
    <property type="project" value="InterPro"/>
</dbReference>
<organism evidence="2 3">
    <name type="scientific">Candidatus Yonathbacteria bacterium RIFCSPHIGHO2_02_FULL_44_14</name>
    <dbReference type="NCBI Taxonomy" id="1802724"/>
    <lineage>
        <taxon>Bacteria</taxon>
        <taxon>Candidatus Yonathiibacteriota</taxon>
    </lineage>
</organism>
<name>A0A1G2S9A3_9BACT</name>
<dbReference type="PANTHER" id="PTHR43581">
    <property type="entry name" value="ATP/GTP PHOSPHATASE"/>
    <property type="match status" value="1"/>
</dbReference>
<dbReference type="GO" id="GO:0005524">
    <property type="term" value="F:ATP binding"/>
    <property type="evidence" value="ECO:0007669"/>
    <property type="project" value="InterPro"/>
</dbReference>
<dbReference type="Proteomes" id="UP000179118">
    <property type="component" value="Unassembled WGS sequence"/>
</dbReference>